<accession>A0A7C8I6S4</accession>
<dbReference type="Proteomes" id="UP000481861">
    <property type="component" value="Unassembled WGS sequence"/>
</dbReference>
<protein>
    <submittedName>
        <fullName evidence="2">Uncharacterized protein</fullName>
    </submittedName>
</protein>
<evidence type="ECO:0000313" key="2">
    <source>
        <dbReference type="EMBL" id="KAF2869652.1"/>
    </source>
</evidence>
<dbReference type="EMBL" id="JAADJZ010000015">
    <property type="protein sequence ID" value="KAF2869652.1"/>
    <property type="molecule type" value="Genomic_DNA"/>
</dbReference>
<keyword evidence="3" id="KW-1185">Reference proteome</keyword>
<reference evidence="2 3" key="1">
    <citation type="submission" date="2020-01" db="EMBL/GenBank/DDBJ databases">
        <authorList>
            <consortium name="DOE Joint Genome Institute"/>
            <person name="Haridas S."/>
            <person name="Albert R."/>
            <person name="Binder M."/>
            <person name="Bloem J."/>
            <person name="Labutti K."/>
            <person name="Salamov A."/>
            <person name="Andreopoulos B."/>
            <person name="Baker S.E."/>
            <person name="Barry K."/>
            <person name="Bills G."/>
            <person name="Bluhm B.H."/>
            <person name="Cannon C."/>
            <person name="Castanera R."/>
            <person name="Culley D.E."/>
            <person name="Daum C."/>
            <person name="Ezra D."/>
            <person name="Gonzalez J.B."/>
            <person name="Henrissat B."/>
            <person name="Kuo A."/>
            <person name="Liang C."/>
            <person name="Lipzen A."/>
            <person name="Lutzoni F."/>
            <person name="Magnuson J."/>
            <person name="Mondo S."/>
            <person name="Nolan M."/>
            <person name="Ohm R."/>
            <person name="Pangilinan J."/>
            <person name="Park H.-J.H."/>
            <person name="Ramirez L."/>
            <person name="Alfaro M."/>
            <person name="Sun H."/>
            <person name="Tritt A."/>
            <person name="Yoshinaga Y."/>
            <person name="Zwiers L.-H.L."/>
            <person name="Turgeon B.G."/>
            <person name="Goodwin S.B."/>
            <person name="Spatafora J.W."/>
            <person name="Crous P.W."/>
            <person name="Grigoriev I.V."/>
        </authorList>
    </citation>
    <scope>NUCLEOTIDE SEQUENCE [LARGE SCALE GENOMIC DNA]</scope>
    <source>
        <strain evidence="2 3">CBS 611.86</strain>
    </source>
</reference>
<evidence type="ECO:0000313" key="3">
    <source>
        <dbReference type="Proteomes" id="UP000481861"/>
    </source>
</evidence>
<dbReference type="AlphaFoldDB" id="A0A7C8I6S4"/>
<evidence type="ECO:0000256" key="1">
    <source>
        <dbReference type="SAM" id="MobiDB-lite"/>
    </source>
</evidence>
<feature type="compositionally biased region" description="Low complexity" evidence="1">
    <location>
        <begin position="81"/>
        <end position="90"/>
    </location>
</feature>
<feature type="compositionally biased region" description="Polar residues" evidence="1">
    <location>
        <begin position="63"/>
        <end position="76"/>
    </location>
</feature>
<organism evidence="2 3">
    <name type="scientific">Massariosphaeria phaeospora</name>
    <dbReference type="NCBI Taxonomy" id="100035"/>
    <lineage>
        <taxon>Eukaryota</taxon>
        <taxon>Fungi</taxon>
        <taxon>Dikarya</taxon>
        <taxon>Ascomycota</taxon>
        <taxon>Pezizomycotina</taxon>
        <taxon>Dothideomycetes</taxon>
        <taxon>Pleosporomycetidae</taxon>
        <taxon>Pleosporales</taxon>
        <taxon>Pleosporales incertae sedis</taxon>
        <taxon>Massariosphaeria</taxon>
    </lineage>
</organism>
<feature type="region of interest" description="Disordered" evidence="1">
    <location>
        <begin position="164"/>
        <end position="250"/>
    </location>
</feature>
<gene>
    <name evidence="2" type="ORF">BDV95DRAFT_595987</name>
</gene>
<comment type="caution">
    <text evidence="2">The sequence shown here is derived from an EMBL/GenBank/DDBJ whole genome shotgun (WGS) entry which is preliminary data.</text>
</comment>
<name>A0A7C8I6S4_9PLEO</name>
<feature type="region of interest" description="Disordered" evidence="1">
    <location>
        <begin position="63"/>
        <end position="90"/>
    </location>
</feature>
<sequence length="250" mass="26926">MPTYIAAQSARFVERSWWIRWLPRLDELSGGLAGGPASPAWGCRFARPCHHRAKGWWMFEESGTTQRTGRRGSSNMALGPRAAGRASATQAASGMWHPRLLDSCSPHPSLPALNAIDCDAISALSLVASPTYCRAPAGRTGDTSSCKCPIHAAPVSQVTVKGRRMPPTIKPHASAARPRLSPCQKRHGGNPKALRTTASSSQCFPNRLSGPANSANWRRRHPESSLASGPRIIASAPRSQRPVKDKKQSL</sequence>
<proteinExistence type="predicted"/>